<evidence type="ECO:0000313" key="9">
    <source>
        <dbReference type="EMBL" id="KAF4624982.1"/>
    </source>
</evidence>
<dbReference type="PANTHER" id="PTHR33048">
    <property type="entry name" value="PTH11-LIKE INTEGRAL MEMBRANE PROTEIN (AFU_ORTHOLOGUE AFUA_5G11245)"/>
    <property type="match status" value="1"/>
</dbReference>
<feature type="transmembrane region" description="Helical" evidence="7">
    <location>
        <begin position="183"/>
        <end position="205"/>
    </location>
</feature>
<dbReference type="EMBL" id="JAAMPI010001499">
    <property type="protein sequence ID" value="KAF4624982.1"/>
    <property type="molecule type" value="Genomic_DNA"/>
</dbReference>
<evidence type="ECO:0000256" key="7">
    <source>
        <dbReference type="SAM" id="Phobius"/>
    </source>
</evidence>
<evidence type="ECO:0000256" key="2">
    <source>
        <dbReference type="ARBA" id="ARBA00022692"/>
    </source>
</evidence>
<protein>
    <recommendedName>
        <fullName evidence="8">Rhodopsin domain-containing protein</fullName>
    </recommendedName>
</protein>
<sequence length="360" mass="39859">MAMTTEPNEHYYQLASYNLAAAIALPILDVIAVILRIYARKKQNLPLKLDDWLTIPALSKGITKHSVGYLTPPSQHVSSRTELTTLNPAIVVTSQVEWTMYVICIPALGLIKLSILSFYHRIFCPQKTGIARFIITGMMCIIGLWTLGFWFAHVFICKGYFSAYWGSTDDLKAKCLNTLLKTYSLSISDFITDVLTLIIPLPLLWKLQLQTSKKIAVTLIFLLGAIAVAASALRLVFVSQAVNEGFNPRDDEDLTITGLLYWLLVEVCLGLLAACLPTIRFLFKGLSPDSVINSIRSAFSLHSFRSNRSRLYDDTTNPQTGENASNASNTHIVGSKETTENSSSGFPAETIGKRKVSENV</sequence>
<evidence type="ECO:0000256" key="4">
    <source>
        <dbReference type="ARBA" id="ARBA00023136"/>
    </source>
</evidence>
<dbReference type="OrthoDB" id="5393606at2759"/>
<dbReference type="Proteomes" id="UP000566819">
    <property type="component" value="Unassembled WGS sequence"/>
</dbReference>
<dbReference type="AlphaFoldDB" id="A0A8H4RB73"/>
<organism evidence="9 10">
    <name type="scientific">Cudoniella acicularis</name>
    <dbReference type="NCBI Taxonomy" id="354080"/>
    <lineage>
        <taxon>Eukaryota</taxon>
        <taxon>Fungi</taxon>
        <taxon>Dikarya</taxon>
        <taxon>Ascomycota</taxon>
        <taxon>Pezizomycotina</taxon>
        <taxon>Leotiomycetes</taxon>
        <taxon>Helotiales</taxon>
        <taxon>Tricladiaceae</taxon>
        <taxon>Cudoniella</taxon>
    </lineage>
</organism>
<feature type="transmembrane region" description="Helical" evidence="7">
    <location>
        <begin position="131"/>
        <end position="156"/>
    </location>
</feature>
<evidence type="ECO:0000313" key="10">
    <source>
        <dbReference type="Proteomes" id="UP000566819"/>
    </source>
</evidence>
<feature type="compositionally biased region" description="Polar residues" evidence="6">
    <location>
        <begin position="314"/>
        <end position="332"/>
    </location>
</feature>
<feature type="region of interest" description="Disordered" evidence="6">
    <location>
        <begin position="311"/>
        <end position="360"/>
    </location>
</feature>
<comment type="caution">
    <text evidence="9">The sequence shown here is derived from an EMBL/GenBank/DDBJ whole genome shotgun (WGS) entry which is preliminary data.</text>
</comment>
<feature type="domain" description="Rhodopsin" evidence="8">
    <location>
        <begin position="35"/>
        <end position="284"/>
    </location>
</feature>
<dbReference type="PANTHER" id="PTHR33048:SF157">
    <property type="entry name" value="INTEGRAL MEMBRANE PROTEIN"/>
    <property type="match status" value="1"/>
</dbReference>
<feature type="transmembrane region" description="Helical" evidence="7">
    <location>
        <begin position="259"/>
        <end position="283"/>
    </location>
</feature>
<comment type="subcellular location">
    <subcellularLocation>
        <location evidence="1">Membrane</location>
        <topology evidence="1">Multi-pass membrane protein</topology>
    </subcellularLocation>
</comment>
<dbReference type="GO" id="GO:0016020">
    <property type="term" value="C:membrane"/>
    <property type="evidence" value="ECO:0007669"/>
    <property type="project" value="UniProtKB-SubCell"/>
</dbReference>
<feature type="transmembrane region" description="Helical" evidence="7">
    <location>
        <begin position="20"/>
        <end position="39"/>
    </location>
</feature>
<feature type="compositionally biased region" description="Basic and acidic residues" evidence="6">
    <location>
        <begin position="351"/>
        <end position="360"/>
    </location>
</feature>
<keyword evidence="3 7" id="KW-1133">Transmembrane helix</keyword>
<dbReference type="Pfam" id="PF20684">
    <property type="entry name" value="Fung_rhodopsin"/>
    <property type="match status" value="1"/>
</dbReference>
<reference evidence="9 10" key="1">
    <citation type="submission" date="2020-03" db="EMBL/GenBank/DDBJ databases">
        <title>Draft Genome Sequence of Cudoniella acicularis.</title>
        <authorList>
            <person name="Buettner E."/>
            <person name="Kellner H."/>
        </authorList>
    </citation>
    <scope>NUCLEOTIDE SEQUENCE [LARGE SCALE GENOMIC DNA]</scope>
    <source>
        <strain evidence="9 10">DSM 108380</strain>
    </source>
</reference>
<gene>
    <name evidence="9" type="ORF">G7Y89_g13188</name>
</gene>
<keyword evidence="10" id="KW-1185">Reference proteome</keyword>
<dbReference type="InterPro" id="IPR049326">
    <property type="entry name" value="Rhodopsin_dom_fungi"/>
</dbReference>
<keyword evidence="4 7" id="KW-0472">Membrane</keyword>
<evidence type="ECO:0000256" key="5">
    <source>
        <dbReference type="ARBA" id="ARBA00038359"/>
    </source>
</evidence>
<evidence type="ECO:0000256" key="6">
    <source>
        <dbReference type="SAM" id="MobiDB-lite"/>
    </source>
</evidence>
<evidence type="ECO:0000256" key="3">
    <source>
        <dbReference type="ARBA" id="ARBA00022989"/>
    </source>
</evidence>
<comment type="similarity">
    <text evidence="5">Belongs to the SAT4 family.</text>
</comment>
<feature type="transmembrane region" description="Helical" evidence="7">
    <location>
        <begin position="217"/>
        <end position="239"/>
    </location>
</feature>
<evidence type="ECO:0000259" key="8">
    <source>
        <dbReference type="Pfam" id="PF20684"/>
    </source>
</evidence>
<name>A0A8H4RB73_9HELO</name>
<accession>A0A8H4RB73</accession>
<feature type="transmembrane region" description="Helical" evidence="7">
    <location>
        <begin position="98"/>
        <end position="119"/>
    </location>
</feature>
<dbReference type="InterPro" id="IPR052337">
    <property type="entry name" value="SAT4-like"/>
</dbReference>
<proteinExistence type="inferred from homology"/>
<evidence type="ECO:0000256" key="1">
    <source>
        <dbReference type="ARBA" id="ARBA00004141"/>
    </source>
</evidence>
<keyword evidence="2 7" id="KW-0812">Transmembrane</keyword>